<reference evidence="3 4" key="1">
    <citation type="submission" date="2017-03" db="EMBL/GenBank/DDBJ databases">
        <title>Complete genome sequence of Candidatus 'Thiodictyon syntrophicum' sp. nov. strain Cad16T, a photolithoautotroph purple sulfur bacterium isolated from an alpine meromictic lake.</title>
        <authorList>
            <person name="Luedin S.M."/>
            <person name="Pothier J.F."/>
            <person name="Danza F."/>
            <person name="Storelli N."/>
            <person name="Wittwer M."/>
            <person name="Tonolla M."/>
        </authorList>
    </citation>
    <scope>NUCLEOTIDE SEQUENCE [LARGE SCALE GENOMIC DNA]</scope>
    <source>
        <strain evidence="3 4">Cad16T</strain>
    </source>
</reference>
<dbReference type="SUPFAM" id="SSF52540">
    <property type="entry name" value="P-loop containing nucleoside triphosphate hydrolases"/>
    <property type="match status" value="1"/>
</dbReference>
<dbReference type="PRINTS" id="PR00364">
    <property type="entry name" value="DISEASERSIST"/>
</dbReference>
<evidence type="ECO:0000259" key="2">
    <source>
        <dbReference type="Pfam" id="PF13401"/>
    </source>
</evidence>
<dbReference type="GO" id="GO:0016887">
    <property type="term" value="F:ATP hydrolysis activity"/>
    <property type="evidence" value="ECO:0007669"/>
    <property type="project" value="InterPro"/>
</dbReference>
<evidence type="ECO:0000256" key="1">
    <source>
        <dbReference type="SAM" id="Phobius"/>
    </source>
</evidence>
<keyword evidence="4" id="KW-1185">Reference proteome</keyword>
<feature type="transmembrane region" description="Helical" evidence="1">
    <location>
        <begin position="61"/>
        <end position="83"/>
    </location>
</feature>
<dbReference type="Proteomes" id="UP000232638">
    <property type="component" value="Chromosome"/>
</dbReference>
<dbReference type="InterPro" id="IPR027417">
    <property type="entry name" value="P-loop_NTPase"/>
</dbReference>
<dbReference type="InterPro" id="IPR049945">
    <property type="entry name" value="AAA_22"/>
</dbReference>
<dbReference type="PANTHER" id="PTHR34301:SF8">
    <property type="entry name" value="ATPASE DOMAIN-CONTAINING PROTEIN"/>
    <property type="match status" value="1"/>
</dbReference>
<evidence type="ECO:0000313" key="4">
    <source>
        <dbReference type="Proteomes" id="UP000232638"/>
    </source>
</evidence>
<dbReference type="Pfam" id="PF13401">
    <property type="entry name" value="AAA_22"/>
    <property type="match status" value="1"/>
</dbReference>
<feature type="transmembrane region" description="Helical" evidence="1">
    <location>
        <begin position="20"/>
        <end position="40"/>
    </location>
</feature>
<protein>
    <recommendedName>
        <fullName evidence="2">ORC1/DEAH AAA+ ATPase domain-containing protein</fullName>
    </recommendedName>
</protein>
<accession>A0A2K8U8B0</accession>
<gene>
    <name evidence="3" type="ORF">THSYN_13095</name>
</gene>
<name>A0A2K8U8B0_9GAMM</name>
<keyword evidence="1" id="KW-0812">Transmembrane</keyword>
<dbReference type="KEGG" id="tsy:THSYN_13095"/>
<evidence type="ECO:0000313" key="3">
    <source>
        <dbReference type="EMBL" id="AUB81803.1"/>
    </source>
</evidence>
<dbReference type="PANTHER" id="PTHR34301">
    <property type="entry name" value="DNA-BINDING PROTEIN-RELATED"/>
    <property type="match status" value="1"/>
</dbReference>
<keyword evidence="1" id="KW-0472">Membrane</keyword>
<organism evidence="3 4">
    <name type="scientific">Candidatus Thiodictyon syntrophicum</name>
    <dbReference type="NCBI Taxonomy" id="1166950"/>
    <lineage>
        <taxon>Bacteria</taxon>
        <taxon>Pseudomonadati</taxon>
        <taxon>Pseudomonadota</taxon>
        <taxon>Gammaproteobacteria</taxon>
        <taxon>Chromatiales</taxon>
        <taxon>Chromatiaceae</taxon>
        <taxon>Thiodictyon</taxon>
    </lineage>
</organism>
<dbReference type="AlphaFoldDB" id="A0A2K8U8B0"/>
<sequence>MPIAGFAFLPQADSAEMAQWGLGLCLALAVGALAGSFLNERTGIARRRSRRDQRIAAESQTYWLWFPWALYLPLTVAAYWLGPTIAGLDAKLDEIAIYCALAPVVLTGLPAWPFAALVALRQFRPAGVGGAALRGPDWLGGTLPFRWQTCAFPLPGLGDWLLRLGRERGGSAALEAIQQIQFGTLQFAAARRAARLLANEPQTALPFCGAVAVGTNALTLACLKPSGPAACAVTALLAGPWRDVMFQSAMPDAYVLARLSAQGAPLLLDIGHRRAWPLALAGLFGLARNPRPSYGEPTLQSILMQPLDRRIEYALKRLGTLSDYAQCREFRELCDCLALLAPPIELRQWSGATMSMLTRPNDWLAGGWRLVHDLTGALDSLAQDYRALTSPVARRRLLESRAERVRQLAWDGLPDYWKGIGSELAAHWISLLEAEARQAREWLNLAIEAPAVRFVRGDQRLKLRVCNRSAEPARSVRVTLDPTADIVWVHDHARLDLLEGGKEADLGLDFQAASEGAVRIAGRLDAEDLDGNPFALPFAFQIEIARAGRPYRTPDYQPYVTGEGLGSDRVFVGRADLIDWLRGLWLQPDGKPAVVLVGQRRIGKTSLLNKLARDGLSGTGLLPVAINIQGAGSEYDFLSEAAGGMARLLGQSAPELDRAEPYAAFKSFLQGARGPLGPRRFLLMLDEADLIPERRLGDLLPGFLRALMQEPQYPTVLLFCGTTRLKAMGRDYFSILFNTAQFRTVSYLSAGESAEVLEKPARGILEYDPAVLADGYRLTRGQPLLLQLIGANLINAFNEQVRRGEERSDYVDTNDFDRAVKSVVEQETNAAFENHWDDSDPATHRVLAALAWATDETNRRQLDIDGIESAMAETRLSQPREQTFRCLERLADDEVLERDGPTYRFWVPLYRRWVAWRWPPGRVRDEVAG</sequence>
<keyword evidence="1" id="KW-1133">Transmembrane helix</keyword>
<proteinExistence type="predicted"/>
<feature type="domain" description="ORC1/DEAH AAA+ ATPase" evidence="2">
    <location>
        <begin position="590"/>
        <end position="726"/>
    </location>
</feature>
<dbReference type="EMBL" id="CP020370">
    <property type="protein sequence ID" value="AUB81803.1"/>
    <property type="molecule type" value="Genomic_DNA"/>
</dbReference>
<dbReference type="Gene3D" id="3.40.50.300">
    <property type="entry name" value="P-loop containing nucleotide triphosphate hydrolases"/>
    <property type="match status" value="1"/>
</dbReference>